<dbReference type="Pfam" id="PF04616">
    <property type="entry name" value="Glyco_hydro_43"/>
    <property type="match status" value="1"/>
</dbReference>
<comment type="pathway">
    <text evidence="1">Glycan metabolism; L-arabinan degradation.</text>
</comment>
<proteinExistence type="inferred from homology"/>
<reference evidence="6 7" key="1">
    <citation type="submission" date="2021-02" db="EMBL/GenBank/DDBJ databases">
        <title>Nitrogen-fixing ability and nitrogen fixation related genes of thermophilic fermentative bacteria in the genus Caldicellulosiruptor.</title>
        <authorList>
            <person name="Chen Y."/>
            <person name="Nishihara A."/>
            <person name="Haruta S."/>
        </authorList>
    </citation>
    <scope>NUCLEOTIDE SEQUENCE [LARGE SCALE GENOMIC DNA]</scope>
    <source>
        <strain evidence="6 7">YA01</strain>
    </source>
</reference>
<dbReference type="SUPFAM" id="SSF75005">
    <property type="entry name" value="Arabinanase/levansucrase/invertase"/>
    <property type="match status" value="1"/>
</dbReference>
<dbReference type="InterPro" id="IPR006710">
    <property type="entry name" value="Glyco_hydro_43"/>
</dbReference>
<dbReference type="InterPro" id="IPR050727">
    <property type="entry name" value="GH43_arabinanases"/>
</dbReference>
<name>A0ABN6E4K9_9FIRM</name>
<dbReference type="Proteomes" id="UP000663623">
    <property type="component" value="Chromosome"/>
</dbReference>
<dbReference type="GO" id="GO:0016787">
    <property type="term" value="F:hydrolase activity"/>
    <property type="evidence" value="ECO:0007669"/>
    <property type="project" value="UniProtKB-KW"/>
</dbReference>
<evidence type="ECO:0000256" key="5">
    <source>
        <dbReference type="RuleBase" id="RU361187"/>
    </source>
</evidence>
<sequence>MLKRQDVYIRDPFIVPVKEKRLYYMFGTTDKNCWGNEKATGFDYYVTSDLENFDGPYPAFRPPQNVWADRNFWAPEVHFYNGKYYMFATFCSPEGKRGTAILVSDAVEGPYVEHSIGPVTPKDWMCLDGTLYIDEDSNPWLVFCREWVEVYDGQILAARLSDDLKRVIDEPILLFKASGAPWTASIRVKDGRECFVTDGPFLFKTQNGNLLMLWSSFDSERRYCVGIAKSLSGNILGPWQHSLKPIFSDDGGHGMLFRTFEGELMLSIHSPNSRSSERPLFIKIDEKNLEDKI</sequence>
<keyword evidence="7" id="KW-1185">Reference proteome</keyword>
<evidence type="ECO:0000313" key="6">
    <source>
        <dbReference type="EMBL" id="BCS80177.1"/>
    </source>
</evidence>
<dbReference type="Gene3D" id="2.115.10.20">
    <property type="entry name" value="Glycosyl hydrolase domain, family 43"/>
    <property type="match status" value="1"/>
</dbReference>
<accession>A0ABN6E4K9</accession>
<evidence type="ECO:0000256" key="1">
    <source>
        <dbReference type="ARBA" id="ARBA00004834"/>
    </source>
</evidence>
<dbReference type="RefSeq" id="WP_207180357.1">
    <property type="nucleotide sequence ID" value="NZ_AP024480.1"/>
</dbReference>
<keyword evidence="4 5" id="KW-0326">Glycosidase</keyword>
<dbReference type="EMBL" id="AP024480">
    <property type="protein sequence ID" value="BCS80177.1"/>
    <property type="molecule type" value="Genomic_DNA"/>
</dbReference>
<dbReference type="CDD" id="cd08981">
    <property type="entry name" value="GH43_Bt1873-like"/>
    <property type="match status" value="1"/>
</dbReference>
<organism evidence="6 7">
    <name type="scientific">Caldicellulosiruptor diazotrophicus</name>
    <dbReference type="NCBI Taxonomy" id="2806205"/>
    <lineage>
        <taxon>Bacteria</taxon>
        <taxon>Bacillati</taxon>
        <taxon>Bacillota</taxon>
        <taxon>Bacillota incertae sedis</taxon>
        <taxon>Caldicellulosiruptorales</taxon>
        <taxon>Caldicellulosiruptoraceae</taxon>
        <taxon>Caldicellulosiruptor</taxon>
    </lineage>
</organism>
<evidence type="ECO:0000313" key="7">
    <source>
        <dbReference type="Proteomes" id="UP000663623"/>
    </source>
</evidence>
<gene>
    <name evidence="6" type="ORF">CaldiYA01_01370</name>
</gene>
<evidence type="ECO:0000256" key="3">
    <source>
        <dbReference type="ARBA" id="ARBA00022801"/>
    </source>
</evidence>
<dbReference type="PANTHER" id="PTHR43301:SF3">
    <property type="entry name" value="ARABINAN ENDO-1,5-ALPHA-L-ARABINOSIDASE A-RELATED"/>
    <property type="match status" value="1"/>
</dbReference>
<dbReference type="PANTHER" id="PTHR43301">
    <property type="entry name" value="ARABINAN ENDO-1,5-ALPHA-L-ARABINOSIDASE"/>
    <property type="match status" value="1"/>
</dbReference>
<evidence type="ECO:0000256" key="4">
    <source>
        <dbReference type="ARBA" id="ARBA00023295"/>
    </source>
</evidence>
<protein>
    <submittedName>
        <fullName evidence="6">Glycosyl hydrolase family 43</fullName>
    </submittedName>
</protein>
<comment type="similarity">
    <text evidence="2 5">Belongs to the glycosyl hydrolase 43 family.</text>
</comment>
<keyword evidence="3 5" id="KW-0378">Hydrolase</keyword>
<evidence type="ECO:0000256" key="2">
    <source>
        <dbReference type="ARBA" id="ARBA00009865"/>
    </source>
</evidence>
<dbReference type="InterPro" id="IPR023296">
    <property type="entry name" value="Glyco_hydro_beta-prop_sf"/>
</dbReference>